<keyword evidence="2 6" id="KW-0853">WD repeat</keyword>
<proteinExistence type="inferred from homology"/>
<dbReference type="Gene3D" id="2.130.10.10">
    <property type="entry name" value="YVTN repeat-like/Quinoprotein amine dehydrogenase"/>
    <property type="match status" value="2"/>
</dbReference>
<dbReference type="GO" id="GO:0030674">
    <property type="term" value="F:protein-macromolecule adaptor activity"/>
    <property type="evidence" value="ECO:0007669"/>
    <property type="project" value="TreeGrafter"/>
</dbReference>
<dbReference type="InterPro" id="IPR051865">
    <property type="entry name" value="WD-repeat_CDT2_adapter"/>
</dbReference>
<feature type="repeat" description="WD" evidence="6">
    <location>
        <begin position="385"/>
        <end position="407"/>
    </location>
</feature>
<comment type="caution">
    <text evidence="7">The sequence shown here is derived from an EMBL/GenBank/DDBJ whole genome shotgun (WGS) entry which is preliminary data.</text>
</comment>
<reference evidence="7" key="1">
    <citation type="submission" date="2024-01" db="EMBL/GenBank/DDBJ databases">
        <authorList>
            <person name="Webb A."/>
        </authorList>
    </citation>
    <scope>NUCLEOTIDE SEQUENCE</scope>
    <source>
        <strain evidence="7">Pm1</strain>
    </source>
</reference>
<evidence type="ECO:0000256" key="1">
    <source>
        <dbReference type="ARBA" id="ARBA00004906"/>
    </source>
</evidence>
<dbReference type="Proteomes" id="UP001162060">
    <property type="component" value="Unassembled WGS sequence"/>
</dbReference>
<evidence type="ECO:0000256" key="5">
    <source>
        <dbReference type="ARBA" id="ARBA00038344"/>
    </source>
</evidence>
<accession>A0AAV1UG13</accession>
<evidence type="ECO:0000313" key="8">
    <source>
        <dbReference type="Proteomes" id="UP001162060"/>
    </source>
</evidence>
<feature type="repeat" description="WD" evidence="6">
    <location>
        <begin position="436"/>
        <end position="470"/>
    </location>
</feature>
<dbReference type="PROSITE" id="PS50294">
    <property type="entry name" value="WD_REPEATS_REGION"/>
    <property type="match status" value="3"/>
</dbReference>
<evidence type="ECO:0000256" key="2">
    <source>
        <dbReference type="ARBA" id="ARBA00022574"/>
    </source>
</evidence>
<feature type="repeat" description="WD" evidence="6">
    <location>
        <begin position="123"/>
        <end position="164"/>
    </location>
</feature>
<dbReference type="AlphaFoldDB" id="A0AAV1UG13"/>
<dbReference type="GO" id="GO:0005634">
    <property type="term" value="C:nucleus"/>
    <property type="evidence" value="ECO:0007669"/>
    <property type="project" value="TreeGrafter"/>
</dbReference>
<name>A0AAV1UG13_9STRA</name>
<dbReference type="PROSITE" id="PS00678">
    <property type="entry name" value="WD_REPEATS_1"/>
    <property type="match status" value="2"/>
</dbReference>
<organism evidence="7 8">
    <name type="scientific">Peronospora matthiolae</name>
    <dbReference type="NCBI Taxonomy" id="2874970"/>
    <lineage>
        <taxon>Eukaryota</taxon>
        <taxon>Sar</taxon>
        <taxon>Stramenopiles</taxon>
        <taxon>Oomycota</taxon>
        <taxon>Peronosporomycetes</taxon>
        <taxon>Peronosporales</taxon>
        <taxon>Peronosporaceae</taxon>
        <taxon>Peronospora</taxon>
    </lineage>
</organism>
<dbReference type="InterPro" id="IPR019775">
    <property type="entry name" value="WD40_repeat_CS"/>
</dbReference>
<dbReference type="EMBL" id="CAKLBY020000194">
    <property type="protein sequence ID" value="CAK7933481.1"/>
    <property type="molecule type" value="Genomic_DNA"/>
</dbReference>
<keyword evidence="3" id="KW-0677">Repeat</keyword>
<dbReference type="SMART" id="SM00320">
    <property type="entry name" value="WD40"/>
    <property type="match status" value="6"/>
</dbReference>
<dbReference type="PROSITE" id="PS50082">
    <property type="entry name" value="WD_REPEATS_2"/>
    <property type="match status" value="4"/>
</dbReference>
<evidence type="ECO:0000256" key="6">
    <source>
        <dbReference type="PROSITE-ProRule" id="PRU00221"/>
    </source>
</evidence>
<evidence type="ECO:0000313" key="7">
    <source>
        <dbReference type="EMBL" id="CAK7933481.1"/>
    </source>
</evidence>
<evidence type="ECO:0000256" key="3">
    <source>
        <dbReference type="ARBA" id="ARBA00022737"/>
    </source>
</evidence>
<sequence length="611" mass="66880">MTDLVQLLAKLQLGATGSRYRPSRRLDDAPNGTVHASSILLQRSAVSRALFSSFYCPAQCVLSLTDSMERPAFDQFLLSTSSTRFDPVFQVSYAHHQNLLLAVDEAGAVGVFNAAAGRTKSCWRAHQNAIFDGLWTRDDARVVTAAGDLQIRIWDVERMDKSSALRQAQPVLTLRGHDMSVKCVREAPYGTHVFVSGGRDGRVLLWDTRASEEHVLSLENVHAEPTRSQTPSLNGKIFLASRQQKKRRVAAAALTKTSPRSVTCVEFDATGNEIITAGAVDAVVKFWDIRRLGSGSFAYGGRKASSGSSLPVREVSCASRNDSRRGISSLVLGPRGDASKLLVNVLHDSIALIDIGQKPPSGGRFDARTILRCSGHQSTSFYSKVTFSPDGDFIAGASADGVVYVWDAQVHSPNDGVGVSTWADRGIRVRAPCFALKGHADEVNGVTWSPFDISQLASCSDDGTIRCWQIGCESEQGVSYRQQGQSEDAASFELNLMYADELSGASGKARWANWNAFVQQPDGFAYPVRGLKRSLSTKRLRASSQQSLPQVTPQSTERQLHFIDETSSAQRQSQLELRDCQQSQEVRPRGTQSLFSYPKRAQQTLVELWGQ</sequence>
<feature type="repeat" description="WD" evidence="6">
    <location>
        <begin position="174"/>
        <end position="216"/>
    </location>
</feature>
<protein>
    <submittedName>
        <fullName evidence="7">Uncharacterized protein</fullName>
    </submittedName>
</protein>
<evidence type="ECO:0000256" key="4">
    <source>
        <dbReference type="ARBA" id="ARBA00022786"/>
    </source>
</evidence>
<keyword evidence="4" id="KW-0833">Ubl conjugation pathway</keyword>
<dbReference type="PANTHER" id="PTHR22852:SF0">
    <property type="entry name" value="DENTICLELESS PROTEIN HOMOLOG"/>
    <property type="match status" value="1"/>
</dbReference>
<gene>
    <name evidence="7" type="ORF">PM001_LOCUS18631</name>
</gene>
<dbReference type="InterPro" id="IPR001680">
    <property type="entry name" value="WD40_rpt"/>
</dbReference>
<dbReference type="PANTHER" id="PTHR22852">
    <property type="entry name" value="LETHAL 2 DENTICLELESS PROTEIN RETINOIC ACID-REGULATED NUCLEAR MATRIX-ASSOCIATED PROTEIN"/>
    <property type="match status" value="1"/>
</dbReference>
<dbReference type="Pfam" id="PF00400">
    <property type="entry name" value="WD40"/>
    <property type="match status" value="4"/>
</dbReference>
<comment type="similarity">
    <text evidence="5">Belongs to the WD repeat cdt2 family.</text>
</comment>
<dbReference type="InterPro" id="IPR015943">
    <property type="entry name" value="WD40/YVTN_repeat-like_dom_sf"/>
</dbReference>
<dbReference type="InterPro" id="IPR036322">
    <property type="entry name" value="WD40_repeat_dom_sf"/>
</dbReference>
<dbReference type="GO" id="GO:0043161">
    <property type="term" value="P:proteasome-mediated ubiquitin-dependent protein catabolic process"/>
    <property type="evidence" value="ECO:0007669"/>
    <property type="project" value="TreeGrafter"/>
</dbReference>
<dbReference type="PRINTS" id="PR00320">
    <property type="entry name" value="GPROTEINBRPT"/>
</dbReference>
<dbReference type="InterPro" id="IPR020472">
    <property type="entry name" value="WD40_PAC1"/>
</dbReference>
<dbReference type="SUPFAM" id="SSF50978">
    <property type="entry name" value="WD40 repeat-like"/>
    <property type="match status" value="1"/>
</dbReference>
<comment type="pathway">
    <text evidence="1">Protein modification; protein ubiquitination.</text>
</comment>